<dbReference type="AlphaFoldDB" id="A0AAV4AIP6"/>
<keyword evidence="4" id="KW-0378">Hydrolase</keyword>
<evidence type="ECO:0000256" key="8">
    <source>
        <dbReference type="PROSITE-ProRule" id="PRU00221"/>
    </source>
</evidence>
<dbReference type="Gene3D" id="2.130.10.10">
    <property type="entry name" value="YVTN repeat-like/Quinoprotein amine dehydrogenase"/>
    <property type="match status" value="1"/>
</dbReference>
<evidence type="ECO:0000313" key="9">
    <source>
        <dbReference type="EMBL" id="GFO06777.1"/>
    </source>
</evidence>
<comment type="pathway">
    <text evidence="1">Protein modification; peptidyl-diphthamide biosynthesis.</text>
</comment>
<dbReference type="EMBL" id="BLXT01003784">
    <property type="protein sequence ID" value="GFO06777.1"/>
    <property type="molecule type" value="Genomic_DNA"/>
</dbReference>
<evidence type="ECO:0000256" key="6">
    <source>
        <dbReference type="ARBA" id="ARBA00039131"/>
    </source>
</evidence>
<dbReference type="InterPro" id="IPR052415">
    <property type="entry name" value="Diphthine_MTase"/>
</dbReference>
<sequence>MAVEHSSVIQKIDTGLNADTVEWCPFDGFENLLLCGTYKLYEETNNAQKVHEQASLPEHSQQTRIGKVSVYRLTFENNCQPCLEEQSKMNMCGVLDIKWPEQKLDNKVVFGLVDAEGFCQLFAVNEACITEKISKAKLNSPSLGLSLGFSSSVGGAKQRVAASDSSGFLSILDIDKGLEVIDSWQAHDYEAWITAFHKFDGNLVFSGGDDCRLKGWDIRDLSRPVFISKRHQMGVCSIQSHPFYENIFASGSYDEDILVWDKRTMKMPLASASLGGGVWRIKWNPVDGAYILTATMYNGTHIVDYRNASMSEGRKKRSTMKT</sequence>
<dbReference type="EC" id="3.1.1.97" evidence="6"/>
<evidence type="ECO:0000256" key="3">
    <source>
        <dbReference type="ARBA" id="ARBA00022737"/>
    </source>
</evidence>
<evidence type="ECO:0000256" key="4">
    <source>
        <dbReference type="ARBA" id="ARBA00022801"/>
    </source>
</evidence>
<dbReference type="InterPro" id="IPR015943">
    <property type="entry name" value="WD40/YVTN_repeat-like_dom_sf"/>
</dbReference>
<dbReference type="PROSITE" id="PS50082">
    <property type="entry name" value="WD_REPEATS_2"/>
    <property type="match status" value="1"/>
</dbReference>
<keyword evidence="3" id="KW-0677">Repeat</keyword>
<comment type="similarity">
    <text evidence="5">Belongs to the DPH7 family.</text>
</comment>
<evidence type="ECO:0000256" key="2">
    <source>
        <dbReference type="ARBA" id="ARBA00022574"/>
    </source>
</evidence>
<organism evidence="9 10">
    <name type="scientific">Plakobranchus ocellatus</name>
    <dbReference type="NCBI Taxonomy" id="259542"/>
    <lineage>
        <taxon>Eukaryota</taxon>
        <taxon>Metazoa</taxon>
        <taxon>Spiralia</taxon>
        <taxon>Lophotrochozoa</taxon>
        <taxon>Mollusca</taxon>
        <taxon>Gastropoda</taxon>
        <taxon>Heterobranchia</taxon>
        <taxon>Euthyneura</taxon>
        <taxon>Panpulmonata</taxon>
        <taxon>Sacoglossa</taxon>
        <taxon>Placobranchoidea</taxon>
        <taxon>Plakobranchidae</taxon>
        <taxon>Plakobranchus</taxon>
    </lineage>
</organism>
<dbReference type="GO" id="GO:0017183">
    <property type="term" value="P:protein histidyl modification to diphthamide"/>
    <property type="evidence" value="ECO:0007669"/>
    <property type="project" value="TreeGrafter"/>
</dbReference>
<keyword evidence="10" id="KW-1185">Reference proteome</keyword>
<dbReference type="GO" id="GO:0005737">
    <property type="term" value="C:cytoplasm"/>
    <property type="evidence" value="ECO:0007669"/>
    <property type="project" value="TreeGrafter"/>
</dbReference>
<reference evidence="9 10" key="1">
    <citation type="journal article" date="2021" name="Elife">
        <title>Chloroplast acquisition without the gene transfer in kleptoplastic sea slugs, Plakobranchus ocellatus.</title>
        <authorList>
            <person name="Maeda T."/>
            <person name="Takahashi S."/>
            <person name="Yoshida T."/>
            <person name="Shimamura S."/>
            <person name="Takaki Y."/>
            <person name="Nagai Y."/>
            <person name="Toyoda A."/>
            <person name="Suzuki Y."/>
            <person name="Arimoto A."/>
            <person name="Ishii H."/>
            <person name="Satoh N."/>
            <person name="Nishiyama T."/>
            <person name="Hasebe M."/>
            <person name="Maruyama T."/>
            <person name="Minagawa J."/>
            <person name="Obokata J."/>
            <person name="Shigenobu S."/>
        </authorList>
    </citation>
    <scope>NUCLEOTIDE SEQUENCE [LARGE SCALE GENOMIC DNA]</scope>
</reference>
<evidence type="ECO:0000313" key="10">
    <source>
        <dbReference type="Proteomes" id="UP000735302"/>
    </source>
</evidence>
<dbReference type="GO" id="GO:0061685">
    <property type="term" value="F:diphthine methylesterase activity"/>
    <property type="evidence" value="ECO:0007669"/>
    <property type="project" value="UniProtKB-EC"/>
</dbReference>
<dbReference type="PANTHER" id="PTHR46042:SF1">
    <property type="entry name" value="DIPHTHINE METHYLTRANSFERASE"/>
    <property type="match status" value="1"/>
</dbReference>
<feature type="repeat" description="WD" evidence="8">
    <location>
        <begin position="228"/>
        <end position="270"/>
    </location>
</feature>
<dbReference type="SUPFAM" id="SSF50978">
    <property type="entry name" value="WD40 repeat-like"/>
    <property type="match status" value="1"/>
</dbReference>
<gene>
    <name evidence="9" type="ORF">PoB_003328200</name>
</gene>
<evidence type="ECO:0000256" key="5">
    <source>
        <dbReference type="ARBA" id="ARBA00038092"/>
    </source>
</evidence>
<dbReference type="InterPro" id="IPR001680">
    <property type="entry name" value="WD40_rpt"/>
</dbReference>
<dbReference type="Pfam" id="PF00400">
    <property type="entry name" value="WD40"/>
    <property type="match status" value="2"/>
</dbReference>
<name>A0AAV4AIP6_9GAST</name>
<accession>A0AAV4AIP6</accession>
<dbReference type="Proteomes" id="UP000735302">
    <property type="component" value="Unassembled WGS sequence"/>
</dbReference>
<keyword evidence="2 8" id="KW-0853">WD repeat</keyword>
<dbReference type="SMART" id="SM00320">
    <property type="entry name" value="WD40"/>
    <property type="match status" value="2"/>
</dbReference>
<proteinExistence type="inferred from homology"/>
<evidence type="ECO:0000256" key="7">
    <source>
        <dbReference type="ARBA" id="ARBA00047551"/>
    </source>
</evidence>
<dbReference type="InterPro" id="IPR036322">
    <property type="entry name" value="WD40_repeat_dom_sf"/>
</dbReference>
<protein>
    <recommendedName>
        <fullName evidence="6">methylated diphthine methylhydrolase</fullName>
        <ecNumber evidence="6">3.1.1.97</ecNumber>
    </recommendedName>
</protein>
<dbReference type="PANTHER" id="PTHR46042">
    <property type="entry name" value="DIPHTHINE METHYLTRANSFERASE"/>
    <property type="match status" value="1"/>
</dbReference>
<comment type="caution">
    <text evidence="9">The sequence shown here is derived from an EMBL/GenBank/DDBJ whole genome shotgun (WGS) entry which is preliminary data.</text>
</comment>
<evidence type="ECO:0000256" key="1">
    <source>
        <dbReference type="ARBA" id="ARBA00005156"/>
    </source>
</evidence>
<comment type="catalytic activity">
    <reaction evidence="7">
        <text>diphthine methyl ester-[translation elongation factor 2] + H2O = diphthine-[translation elongation factor 2] + methanol + H(+)</text>
        <dbReference type="Rhea" id="RHEA:42656"/>
        <dbReference type="Rhea" id="RHEA-COMP:10172"/>
        <dbReference type="Rhea" id="RHEA-COMP:10173"/>
        <dbReference type="ChEBI" id="CHEBI:15377"/>
        <dbReference type="ChEBI" id="CHEBI:15378"/>
        <dbReference type="ChEBI" id="CHEBI:17790"/>
        <dbReference type="ChEBI" id="CHEBI:79005"/>
        <dbReference type="ChEBI" id="CHEBI:82696"/>
        <dbReference type="EC" id="3.1.1.97"/>
    </reaction>
</comment>